<dbReference type="Proteomes" id="UP001457282">
    <property type="component" value="Unassembled WGS sequence"/>
</dbReference>
<evidence type="ECO:0000313" key="1">
    <source>
        <dbReference type="EMBL" id="KAK9951087.1"/>
    </source>
</evidence>
<proteinExistence type="predicted"/>
<keyword evidence="2" id="KW-1185">Reference proteome</keyword>
<accession>A0AAW1YQX9</accession>
<reference evidence="1 2" key="1">
    <citation type="journal article" date="2023" name="G3 (Bethesda)">
        <title>A chromosome-length genome assembly and annotation of blackberry (Rubus argutus, cv. 'Hillquist').</title>
        <authorList>
            <person name="Bruna T."/>
            <person name="Aryal R."/>
            <person name="Dudchenko O."/>
            <person name="Sargent D.J."/>
            <person name="Mead D."/>
            <person name="Buti M."/>
            <person name="Cavallini A."/>
            <person name="Hytonen T."/>
            <person name="Andres J."/>
            <person name="Pham M."/>
            <person name="Weisz D."/>
            <person name="Mascagni F."/>
            <person name="Usai G."/>
            <person name="Natali L."/>
            <person name="Bassil N."/>
            <person name="Fernandez G.E."/>
            <person name="Lomsadze A."/>
            <person name="Armour M."/>
            <person name="Olukolu B."/>
            <person name="Poorten T."/>
            <person name="Britton C."/>
            <person name="Davik J."/>
            <person name="Ashrafi H."/>
            <person name="Aiden E.L."/>
            <person name="Borodovsky M."/>
            <person name="Worthington M."/>
        </authorList>
    </citation>
    <scope>NUCLEOTIDE SEQUENCE [LARGE SCALE GENOMIC DNA]</scope>
    <source>
        <strain evidence="1">PI 553951</strain>
    </source>
</reference>
<sequence>MDGLRWQLVASATVRGSSNVGLDLGKLEFDLDGDDGGDEIVMGLIWRRGDEWRGDNFVVVIVVKWKWCEIGYGVVV</sequence>
<dbReference type="EMBL" id="JBEDUW010000001">
    <property type="protein sequence ID" value="KAK9951087.1"/>
    <property type="molecule type" value="Genomic_DNA"/>
</dbReference>
<organism evidence="1 2">
    <name type="scientific">Rubus argutus</name>
    <name type="common">Southern blackberry</name>
    <dbReference type="NCBI Taxonomy" id="59490"/>
    <lineage>
        <taxon>Eukaryota</taxon>
        <taxon>Viridiplantae</taxon>
        <taxon>Streptophyta</taxon>
        <taxon>Embryophyta</taxon>
        <taxon>Tracheophyta</taxon>
        <taxon>Spermatophyta</taxon>
        <taxon>Magnoliopsida</taxon>
        <taxon>eudicotyledons</taxon>
        <taxon>Gunneridae</taxon>
        <taxon>Pentapetalae</taxon>
        <taxon>rosids</taxon>
        <taxon>fabids</taxon>
        <taxon>Rosales</taxon>
        <taxon>Rosaceae</taxon>
        <taxon>Rosoideae</taxon>
        <taxon>Rosoideae incertae sedis</taxon>
        <taxon>Rubus</taxon>
    </lineage>
</organism>
<name>A0AAW1YQX9_RUBAR</name>
<dbReference type="AlphaFoldDB" id="A0AAW1YQX9"/>
<evidence type="ECO:0000313" key="2">
    <source>
        <dbReference type="Proteomes" id="UP001457282"/>
    </source>
</evidence>
<protein>
    <submittedName>
        <fullName evidence="1">Uncharacterized protein</fullName>
    </submittedName>
</protein>
<gene>
    <name evidence="1" type="ORF">M0R45_006547</name>
</gene>
<comment type="caution">
    <text evidence="1">The sequence shown here is derived from an EMBL/GenBank/DDBJ whole genome shotgun (WGS) entry which is preliminary data.</text>
</comment>